<dbReference type="Proteomes" id="UP000431533">
    <property type="component" value="Unassembled WGS sequence"/>
</dbReference>
<feature type="transmembrane region" description="Helical" evidence="17">
    <location>
        <begin position="6"/>
        <end position="28"/>
    </location>
</feature>
<dbReference type="InterPro" id="IPR045022">
    <property type="entry name" value="KDSR-like"/>
</dbReference>
<evidence type="ECO:0000256" key="12">
    <source>
        <dbReference type="ARBA" id="ARBA00023098"/>
    </source>
</evidence>
<dbReference type="EC" id="1.1.1.102" evidence="14"/>
<dbReference type="GO" id="GO:0000166">
    <property type="term" value="F:nucleotide binding"/>
    <property type="evidence" value="ECO:0007669"/>
    <property type="project" value="UniProtKB-KW"/>
</dbReference>
<dbReference type="GO" id="GO:0030148">
    <property type="term" value="P:sphingolipid biosynthetic process"/>
    <property type="evidence" value="ECO:0007669"/>
    <property type="project" value="InterPro"/>
</dbReference>
<dbReference type="FunFam" id="3.40.50.720:FF:000456">
    <property type="entry name" value="3-ketodihydrosphingosine reductase tsc10"/>
    <property type="match status" value="1"/>
</dbReference>
<evidence type="ECO:0000313" key="19">
    <source>
        <dbReference type="Proteomes" id="UP000431533"/>
    </source>
</evidence>
<evidence type="ECO:0000256" key="8">
    <source>
        <dbReference type="ARBA" id="ARBA00022857"/>
    </source>
</evidence>
<dbReference type="GO" id="GO:0006666">
    <property type="term" value="P:3-keto-sphinganine metabolic process"/>
    <property type="evidence" value="ECO:0007669"/>
    <property type="project" value="InterPro"/>
</dbReference>
<dbReference type="Gene3D" id="3.40.50.720">
    <property type="entry name" value="NAD(P)-binding Rossmann-like Domain"/>
    <property type="match status" value="1"/>
</dbReference>
<dbReference type="Pfam" id="PF00106">
    <property type="entry name" value="adh_short"/>
    <property type="match status" value="1"/>
</dbReference>
<comment type="pathway">
    <text evidence="2">Lipid metabolism; sphingolipid metabolism.</text>
</comment>
<dbReference type="GO" id="GO:0005789">
    <property type="term" value="C:endoplasmic reticulum membrane"/>
    <property type="evidence" value="ECO:0007669"/>
    <property type="project" value="UniProtKB-SubCell"/>
</dbReference>
<name>A0A8H8TYL1_9HELO</name>
<evidence type="ECO:0000256" key="7">
    <source>
        <dbReference type="ARBA" id="ARBA00022824"/>
    </source>
</evidence>
<evidence type="ECO:0000256" key="9">
    <source>
        <dbReference type="ARBA" id="ARBA00022919"/>
    </source>
</evidence>
<keyword evidence="8" id="KW-0521">NADP</keyword>
<protein>
    <recommendedName>
        <fullName evidence="14">3-dehydrosphinganine reductase</fullName>
        <ecNumber evidence="14">1.1.1.102</ecNumber>
    </recommendedName>
</protein>
<dbReference type="PANTHER" id="PTHR43550">
    <property type="entry name" value="3-KETODIHYDROSPHINGOSINE REDUCTASE"/>
    <property type="match status" value="1"/>
</dbReference>
<dbReference type="GeneID" id="41984465"/>
<dbReference type="EMBL" id="QGMH01000052">
    <property type="protein sequence ID" value="TVY27264.1"/>
    <property type="molecule type" value="Genomic_DNA"/>
</dbReference>
<proteinExistence type="inferred from homology"/>
<dbReference type="InterPro" id="IPR002347">
    <property type="entry name" value="SDR_fam"/>
</dbReference>
<keyword evidence="7" id="KW-0256">Endoplasmic reticulum</keyword>
<gene>
    <name evidence="18" type="primary">gsl-3</name>
    <name evidence="18" type="ORF">LHYA1_G004267</name>
</gene>
<keyword evidence="13 17" id="KW-0472">Membrane</keyword>
<dbReference type="SUPFAM" id="SSF51735">
    <property type="entry name" value="NAD(P)-binding Rossmann-fold domains"/>
    <property type="match status" value="1"/>
</dbReference>
<evidence type="ECO:0000256" key="10">
    <source>
        <dbReference type="ARBA" id="ARBA00022989"/>
    </source>
</evidence>
<reference evidence="18 19" key="1">
    <citation type="submission" date="2018-05" db="EMBL/GenBank/DDBJ databases">
        <title>Genome sequencing and assembly of the regulated plant pathogen Lachnellula willkommii and related sister species for the development of diagnostic species identification markers.</title>
        <authorList>
            <person name="Giroux E."/>
            <person name="Bilodeau G."/>
        </authorList>
    </citation>
    <scope>NUCLEOTIDE SEQUENCE [LARGE SCALE GENOMIC DNA]</scope>
    <source>
        <strain evidence="18 19">CBS 185.66</strain>
    </source>
</reference>
<dbReference type="PANTHER" id="PTHR43550:SF3">
    <property type="entry name" value="3-KETODIHYDROSPHINGOSINE REDUCTASE"/>
    <property type="match status" value="1"/>
</dbReference>
<evidence type="ECO:0000256" key="5">
    <source>
        <dbReference type="ARBA" id="ARBA00022692"/>
    </source>
</evidence>
<sequence>MAVDLNYWTIAGLIVGLLVLLPTIMGFFSSNKFNVSGKTVLLTGASEGMGKSVAIQLSQKGANIIIITRLPITTTQADNKRVQASAANPSTQRFQYISADVSEPDGAARVIAEAIAWNNGESPDIVWCIAGAAYPGLFIDTPVSIMRHQMDVNFWSCADMAHAVLGDWLTPSALQQGKERHLVFTSSVVAFYSLAGYTPYAPAKAAIKSLSDTLAQEVLLYGDNVKIHTVFPGTILSNGYATENQTKPDVTHILEAADPQQTPEAVAARSIAGLEKGQYLVTVNWLGSLMRACAWGCSTRNNWLFDTLEIWLASIVALFVGMDMDGKVVSYRKKHGHPSTYYKKFMSQGDIAKSSNTKSQICFFGFPESIGFLLIIIGFQIMDGITYIASM</sequence>
<keyword evidence="19" id="KW-1185">Reference proteome</keyword>
<evidence type="ECO:0000256" key="17">
    <source>
        <dbReference type="SAM" id="Phobius"/>
    </source>
</evidence>
<dbReference type="RefSeq" id="XP_031006052.1">
    <property type="nucleotide sequence ID" value="XM_031149229.1"/>
</dbReference>
<dbReference type="InterPro" id="IPR036291">
    <property type="entry name" value="NAD(P)-bd_dom_sf"/>
</dbReference>
<comment type="subcellular location">
    <subcellularLocation>
        <location evidence="1">Endoplasmic reticulum membrane</location>
    </subcellularLocation>
</comment>
<evidence type="ECO:0000313" key="18">
    <source>
        <dbReference type="EMBL" id="TVY27264.1"/>
    </source>
</evidence>
<evidence type="ECO:0000256" key="1">
    <source>
        <dbReference type="ARBA" id="ARBA00004586"/>
    </source>
</evidence>
<evidence type="ECO:0000256" key="3">
    <source>
        <dbReference type="ARBA" id="ARBA00004991"/>
    </source>
</evidence>
<dbReference type="CDD" id="cd08939">
    <property type="entry name" value="KDSR-like_SDR_c"/>
    <property type="match status" value="1"/>
</dbReference>
<evidence type="ECO:0000256" key="13">
    <source>
        <dbReference type="ARBA" id="ARBA00023136"/>
    </source>
</evidence>
<evidence type="ECO:0000256" key="11">
    <source>
        <dbReference type="ARBA" id="ARBA00023002"/>
    </source>
</evidence>
<evidence type="ECO:0000256" key="15">
    <source>
        <dbReference type="ARBA" id="ARBA00044737"/>
    </source>
</evidence>
<keyword evidence="5 17" id="KW-0812">Transmembrane</keyword>
<dbReference type="GO" id="GO:0047560">
    <property type="term" value="F:3-dehydrosphinganine reductase activity"/>
    <property type="evidence" value="ECO:0007669"/>
    <property type="project" value="UniProtKB-EC"/>
</dbReference>
<comment type="caution">
    <text evidence="18">The sequence shown here is derived from an EMBL/GenBank/DDBJ whole genome shotgun (WGS) entry which is preliminary data.</text>
</comment>
<evidence type="ECO:0000256" key="6">
    <source>
        <dbReference type="ARBA" id="ARBA00022741"/>
    </source>
</evidence>
<comment type="pathway">
    <text evidence="3">Sphingolipid metabolism.</text>
</comment>
<evidence type="ECO:0000256" key="4">
    <source>
        <dbReference type="ARBA" id="ARBA00006484"/>
    </source>
</evidence>
<comment type="catalytic activity">
    <reaction evidence="16">
        <text>sphinganine + NADP(+) = 3-oxosphinganine + NADPH + H(+)</text>
        <dbReference type="Rhea" id="RHEA:22640"/>
        <dbReference type="ChEBI" id="CHEBI:15378"/>
        <dbReference type="ChEBI" id="CHEBI:57783"/>
        <dbReference type="ChEBI" id="CHEBI:57817"/>
        <dbReference type="ChEBI" id="CHEBI:58299"/>
        <dbReference type="ChEBI" id="CHEBI:58349"/>
        <dbReference type="EC" id="1.1.1.102"/>
    </reaction>
    <physiologicalReaction direction="right-to-left" evidence="16">
        <dbReference type="Rhea" id="RHEA:22642"/>
    </physiologicalReaction>
</comment>
<dbReference type="AlphaFoldDB" id="A0A8H8TYL1"/>
<evidence type="ECO:0000256" key="14">
    <source>
        <dbReference type="ARBA" id="ARBA00026112"/>
    </source>
</evidence>
<evidence type="ECO:0000256" key="2">
    <source>
        <dbReference type="ARBA" id="ARBA00004760"/>
    </source>
</evidence>
<keyword evidence="6" id="KW-0547">Nucleotide-binding</keyword>
<dbReference type="OrthoDB" id="10267115at2759"/>
<dbReference type="PRINTS" id="PR00081">
    <property type="entry name" value="GDHRDH"/>
</dbReference>
<organism evidence="18 19">
    <name type="scientific">Lachnellula hyalina</name>
    <dbReference type="NCBI Taxonomy" id="1316788"/>
    <lineage>
        <taxon>Eukaryota</taxon>
        <taxon>Fungi</taxon>
        <taxon>Dikarya</taxon>
        <taxon>Ascomycota</taxon>
        <taxon>Pezizomycotina</taxon>
        <taxon>Leotiomycetes</taxon>
        <taxon>Helotiales</taxon>
        <taxon>Lachnaceae</taxon>
        <taxon>Lachnellula</taxon>
    </lineage>
</organism>
<keyword evidence="10 17" id="KW-1133">Transmembrane helix</keyword>
<keyword evidence="11" id="KW-0560">Oxidoreductase</keyword>
<comment type="similarity">
    <text evidence="4">Belongs to the short-chain dehydrogenases/reductases (SDR) family.</text>
</comment>
<keyword evidence="12" id="KW-0443">Lipid metabolism</keyword>
<keyword evidence="9" id="KW-0746">Sphingolipid metabolism</keyword>
<evidence type="ECO:0000256" key="16">
    <source>
        <dbReference type="ARBA" id="ARBA00048930"/>
    </source>
</evidence>
<accession>A0A8H8TYL1</accession>
<comment type="function">
    <text evidence="15">Catalyzes the reduction of 3'-oxosphinganine (3-ketodihydrosphingosine/KDS) to sphinganine (dihydrosphingosine/DHS), the second step of de novo sphingolipid biosynthesis.</text>
</comment>